<reference evidence="1 2" key="1">
    <citation type="submission" date="2016-10" db="EMBL/GenBank/DDBJ databases">
        <authorList>
            <person name="de Groot N.N."/>
        </authorList>
    </citation>
    <scope>NUCLEOTIDE SEQUENCE [LARGE SCALE GENOMIC DNA]</scope>
    <source>
        <strain evidence="1 2">CGMCC 1.9109</strain>
    </source>
</reference>
<dbReference type="AlphaFoldDB" id="A0A1G7BZC2"/>
<organism evidence="1 2">
    <name type="scientific">Kordiimonas lacus</name>
    <dbReference type="NCBI Taxonomy" id="637679"/>
    <lineage>
        <taxon>Bacteria</taxon>
        <taxon>Pseudomonadati</taxon>
        <taxon>Pseudomonadota</taxon>
        <taxon>Alphaproteobacteria</taxon>
        <taxon>Kordiimonadales</taxon>
        <taxon>Kordiimonadaceae</taxon>
        <taxon>Kordiimonas</taxon>
    </lineage>
</organism>
<proteinExistence type="predicted"/>
<name>A0A1G7BZC2_9PROT</name>
<protein>
    <submittedName>
        <fullName evidence="1">Uncharacterized protein</fullName>
    </submittedName>
</protein>
<keyword evidence="2" id="KW-1185">Reference proteome</keyword>
<evidence type="ECO:0000313" key="2">
    <source>
        <dbReference type="Proteomes" id="UP000183685"/>
    </source>
</evidence>
<gene>
    <name evidence="1" type="ORF">SAMN04488071_2595</name>
</gene>
<evidence type="ECO:0000313" key="1">
    <source>
        <dbReference type="EMBL" id="SDE32373.1"/>
    </source>
</evidence>
<dbReference type="Proteomes" id="UP000183685">
    <property type="component" value="Unassembled WGS sequence"/>
</dbReference>
<sequence length="106" mass="12394">MISLNYSYLRRGDKIGVYVCTKGKHDDGPYFVSLELDVQPTQKVKQFLCTDQPRDDVFMLRMSPYLGNHLEELVSAKVNERPVELHCCPMTTERERRLLTIYPELN</sequence>
<dbReference type="EMBL" id="FNAK01000006">
    <property type="protein sequence ID" value="SDE32373.1"/>
    <property type="molecule type" value="Genomic_DNA"/>
</dbReference>
<dbReference type="RefSeq" id="WP_068307054.1">
    <property type="nucleotide sequence ID" value="NZ_DAIOMO010000001.1"/>
</dbReference>
<accession>A0A1G7BZC2</accession>